<protein>
    <recommendedName>
        <fullName evidence="8">Transcriptional regulator</fullName>
    </recommendedName>
</protein>
<dbReference type="Gene3D" id="3.30.70.980">
    <property type="match status" value="1"/>
</dbReference>
<sequence>MSGHSKWKQIKYKKAASDAKKGKLFSKISRTITLAAKELGPDPKINIRLASAIEDARAVNMPNDNIERAVKKATEKEGGDLKEVLYEAYGPGGSALIITAVTDNSNRTTSEIRHLFSERGGKLGEHGSAMWAFEKKEDSYVAKFPLTLSAEDTKKLEELMGALDEHDDVQEVYTNIEK</sequence>
<dbReference type="InterPro" id="IPR049083">
    <property type="entry name" value="TACO1_YebC_N"/>
</dbReference>
<evidence type="ECO:0000256" key="3">
    <source>
        <dbReference type="ARBA" id="ARBA00023163"/>
    </source>
</evidence>
<dbReference type="InterPro" id="IPR017856">
    <property type="entry name" value="Integrase-like_N"/>
</dbReference>
<evidence type="ECO:0000256" key="1">
    <source>
        <dbReference type="ARBA" id="ARBA00008724"/>
    </source>
</evidence>
<keyword evidence="2" id="KW-0805">Transcription regulation</keyword>
<feature type="domain" description="TACO1/YebC-like second and third" evidence="4">
    <location>
        <begin position="82"/>
        <end position="136"/>
    </location>
</feature>
<accession>A0A1F5WGM7</accession>
<dbReference type="Pfam" id="PF01709">
    <property type="entry name" value="Transcrip_reg"/>
    <property type="match status" value="2"/>
</dbReference>
<dbReference type="InterPro" id="IPR002876">
    <property type="entry name" value="Transcrip_reg_TACO1-like"/>
</dbReference>
<dbReference type="AlphaFoldDB" id="A0A1F5WGM7"/>
<dbReference type="InterPro" id="IPR026564">
    <property type="entry name" value="Transcrip_reg_TACO1-like_dom3"/>
</dbReference>
<feature type="domain" description="TACO1/YebC-like second and third" evidence="4">
    <location>
        <begin position="137"/>
        <end position="176"/>
    </location>
</feature>
<dbReference type="Pfam" id="PF20772">
    <property type="entry name" value="TACO1_YebC_N"/>
    <property type="match status" value="1"/>
</dbReference>
<gene>
    <name evidence="6" type="ORF">A3J56_03310</name>
</gene>
<dbReference type="STRING" id="1798338.A3J56_03310"/>
<keyword evidence="3" id="KW-0804">Transcription</keyword>
<feature type="domain" description="TACO1/YebC-like N-terminal" evidence="5">
    <location>
        <begin position="5"/>
        <end position="75"/>
    </location>
</feature>
<name>A0A1F5WGM7_9BACT</name>
<dbReference type="GO" id="GO:0005737">
    <property type="term" value="C:cytoplasm"/>
    <property type="evidence" value="ECO:0007669"/>
    <property type="project" value="UniProtKB-ARBA"/>
</dbReference>
<dbReference type="Proteomes" id="UP000178406">
    <property type="component" value="Unassembled WGS sequence"/>
</dbReference>
<evidence type="ECO:0000259" key="5">
    <source>
        <dbReference type="Pfam" id="PF20772"/>
    </source>
</evidence>
<organism evidence="6 7">
    <name type="scientific">Candidatus Giovannonibacteria bacterium RIFCSPHIGHO2_02_FULL_46_20</name>
    <dbReference type="NCBI Taxonomy" id="1798338"/>
    <lineage>
        <taxon>Bacteria</taxon>
        <taxon>Candidatus Giovannoniibacteriota</taxon>
    </lineage>
</organism>
<evidence type="ECO:0000313" key="7">
    <source>
        <dbReference type="Proteomes" id="UP000178406"/>
    </source>
</evidence>
<evidence type="ECO:0000256" key="2">
    <source>
        <dbReference type="ARBA" id="ARBA00023015"/>
    </source>
</evidence>
<dbReference type="SUPFAM" id="SSF75625">
    <property type="entry name" value="YebC-like"/>
    <property type="match status" value="1"/>
</dbReference>
<evidence type="ECO:0000313" key="6">
    <source>
        <dbReference type="EMBL" id="OGF74734.1"/>
    </source>
</evidence>
<dbReference type="FunFam" id="1.10.10.200:FF:000002">
    <property type="entry name" value="Probable transcriptional regulatory protein CLM62_37755"/>
    <property type="match status" value="1"/>
</dbReference>
<dbReference type="EMBL" id="MFHQ01000007">
    <property type="protein sequence ID" value="OGF74734.1"/>
    <property type="molecule type" value="Genomic_DNA"/>
</dbReference>
<proteinExistence type="inferred from homology"/>
<comment type="caution">
    <text evidence="6">The sequence shown here is derived from an EMBL/GenBank/DDBJ whole genome shotgun (WGS) entry which is preliminary data.</text>
</comment>
<dbReference type="InterPro" id="IPR048300">
    <property type="entry name" value="TACO1_YebC-like_2nd/3rd_dom"/>
</dbReference>
<comment type="similarity">
    <text evidence="1">Belongs to the TACO1 family.</text>
</comment>
<dbReference type="PANTHER" id="PTHR12532:SF0">
    <property type="entry name" value="TRANSLATIONAL ACTIVATOR OF CYTOCHROME C OXIDASE 1"/>
    <property type="match status" value="1"/>
</dbReference>
<dbReference type="InterPro" id="IPR029072">
    <property type="entry name" value="YebC-like"/>
</dbReference>
<dbReference type="Gene3D" id="1.10.10.200">
    <property type="match status" value="1"/>
</dbReference>
<evidence type="ECO:0000259" key="4">
    <source>
        <dbReference type="Pfam" id="PF01709"/>
    </source>
</evidence>
<dbReference type="PANTHER" id="PTHR12532">
    <property type="entry name" value="TRANSLATIONAL ACTIVATOR OF CYTOCHROME C OXIDASE 1"/>
    <property type="match status" value="1"/>
</dbReference>
<reference evidence="6 7" key="1">
    <citation type="journal article" date="2016" name="Nat. Commun.">
        <title>Thousands of microbial genomes shed light on interconnected biogeochemical processes in an aquifer system.</title>
        <authorList>
            <person name="Anantharaman K."/>
            <person name="Brown C.T."/>
            <person name="Hug L.A."/>
            <person name="Sharon I."/>
            <person name="Castelle C.J."/>
            <person name="Probst A.J."/>
            <person name="Thomas B.C."/>
            <person name="Singh A."/>
            <person name="Wilkins M.J."/>
            <person name="Karaoz U."/>
            <person name="Brodie E.L."/>
            <person name="Williams K.H."/>
            <person name="Hubbard S.S."/>
            <person name="Banfield J.F."/>
        </authorList>
    </citation>
    <scope>NUCLEOTIDE SEQUENCE [LARGE SCALE GENOMIC DNA]</scope>
</reference>
<evidence type="ECO:0008006" key="8">
    <source>
        <dbReference type="Google" id="ProtNLM"/>
    </source>
</evidence>